<evidence type="ECO:0000256" key="5">
    <source>
        <dbReference type="ARBA" id="ARBA00023002"/>
    </source>
</evidence>
<keyword evidence="5" id="KW-0560">Oxidoreductase</keyword>
<sequence>MEERAMAELTVRSLGGQTSVLNDDALADLASGLRGTLITPADADYEASRLIWNAMIDRKPALIVRCTGAADVIHTVKFARRHDLLVSVRGAGHNIAGKSLADEALLIDLSGMTAVRVDPLARIAVVGPGATLGDLDHETQAFGLACPVGINSTTGVAGLTLGGGFGWISRKFGLTIDNLVAADMVSADGELLRCDREHNADLYWAIRGGGGNFGIVTSFEFKLHRVGPEVVAGPAVFPFEQAGDVLRAYRDFCTGAPDELTVWGVIRDAPPLPFLPASVHGTRVLIIVGLYNGDRAEGEKALAELRNLGNEIADGFGPCPFAAFQQAFDPLLTPGARNYWKSHNFTSLSDELIDTLVDYGARLPSAQSEIFVAQLGGAINRIDPAATAYPHRDAEFVMNVHTRWEDPAHDKACIDWARDFYEATRPMATGGVYVNFISEGEDRIDGAYGANYDRLAEVKAAYDPDNFFRENQNIRPN</sequence>
<proteinExistence type="inferred from homology"/>
<keyword evidence="8" id="KW-1185">Reference proteome</keyword>
<dbReference type="InterPro" id="IPR016167">
    <property type="entry name" value="FAD-bd_PCMH_sub1"/>
</dbReference>
<dbReference type="PANTHER" id="PTHR42973:SF39">
    <property type="entry name" value="FAD-BINDING PCMH-TYPE DOMAIN-CONTAINING PROTEIN"/>
    <property type="match status" value="1"/>
</dbReference>
<dbReference type="InterPro" id="IPR016169">
    <property type="entry name" value="FAD-bd_PCMH_sub2"/>
</dbReference>
<organism evidence="7 8">
    <name type="scientific">Marinobacterium lacunae</name>
    <dbReference type="NCBI Taxonomy" id="1232683"/>
    <lineage>
        <taxon>Bacteria</taxon>
        <taxon>Pseudomonadati</taxon>
        <taxon>Pseudomonadota</taxon>
        <taxon>Gammaproteobacteria</taxon>
        <taxon>Oceanospirillales</taxon>
        <taxon>Oceanospirillaceae</taxon>
        <taxon>Marinobacterium</taxon>
    </lineage>
</organism>
<dbReference type="Pfam" id="PF08031">
    <property type="entry name" value="BBE"/>
    <property type="match status" value="1"/>
</dbReference>
<dbReference type="Gene3D" id="3.40.462.20">
    <property type="match status" value="1"/>
</dbReference>
<evidence type="ECO:0000313" key="7">
    <source>
        <dbReference type="EMBL" id="KEA62605.1"/>
    </source>
</evidence>
<dbReference type="InterPro" id="IPR012951">
    <property type="entry name" value="BBE"/>
</dbReference>
<dbReference type="InterPro" id="IPR050416">
    <property type="entry name" value="FAD-linked_Oxidoreductase"/>
</dbReference>
<keyword evidence="3" id="KW-0285">Flavoprotein</keyword>
<dbReference type="STRING" id="1232683.ADIMK_3077"/>
<dbReference type="PANTHER" id="PTHR42973">
    <property type="entry name" value="BINDING OXIDOREDUCTASE, PUTATIVE (AFU_ORTHOLOGUE AFUA_1G17690)-RELATED"/>
    <property type="match status" value="1"/>
</dbReference>
<evidence type="ECO:0000256" key="4">
    <source>
        <dbReference type="ARBA" id="ARBA00022827"/>
    </source>
</evidence>
<evidence type="ECO:0000256" key="1">
    <source>
        <dbReference type="ARBA" id="ARBA00001974"/>
    </source>
</evidence>
<dbReference type="SUPFAM" id="SSF56176">
    <property type="entry name" value="FAD-binding/transporter-associated domain-like"/>
    <property type="match status" value="1"/>
</dbReference>
<protein>
    <submittedName>
        <fullName evidence="7">Putative oxidoreductase</fullName>
    </submittedName>
</protein>
<dbReference type="AlphaFoldDB" id="A0A081FVQ0"/>
<gene>
    <name evidence="7" type="ORF">ADIMK_3077</name>
</gene>
<evidence type="ECO:0000259" key="6">
    <source>
        <dbReference type="PROSITE" id="PS51387"/>
    </source>
</evidence>
<comment type="caution">
    <text evidence="7">The sequence shown here is derived from an EMBL/GenBank/DDBJ whole genome shotgun (WGS) entry which is preliminary data.</text>
</comment>
<dbReference type="PATRIC" id="fig|1232683.4.peg.3027"/>
<dbReference type="Gene3D" id="3.30.43.10">
    <property type="entry name" value="Uridine Diphospho-n-acetylenolpyruvylglucosamine Reductase, domain 2"/>
    <property type="match status" value="1"/>
</dbReference>
<dbReference type="InterPro" id="IPR036318">
    <property type="entry name" value="FAD-bd_PCMH-like_sf"/>
</dbReference>
<comment type="cofactor">
    <cofactor evidence="1">
        <name>FAD</name>
        <dbReference type="ChEBI" id="CHEBI:57692"/>
    </cofactor>
</comment>
<dbReference type="PROSITE" id="PS51387">
    <property type="entry name" value="FAD_PCMH"/>
    <property type="match status" value="1"/>
</dbReference>
<evidence type="ECO:0000313" key="8">
    <source>
        <dbReference type="Proteomes" id="UP000028252"/>
    </source>
</evidence>
<reference evidence="7 8" key="1">
    <citation type="submission" date="2014-04" db="EMBL/GenBank/DDBJ databases">
        <title>Marinobacterium kochiensis sp. nov., isolated from sediment sample collected from Kochi backwaters in Kerala, India.</title>
        <authorList>
            <person name="Singh A."/>
            <person name="Pinnaka A.K."/>
        </authorList>
    </citation>
    <scope>NUCLEOTIDE SEQUENCE [LARGE SCALE GENOMIC DNA]</scope>
    <source>
        <strain evidence="7 8">AK27</strain>
    </source>
</reference>
<feature type="domain" description="FAD-binding PCMH-type" evidence="6">
    <location>
        <begin position="56"/>
        <end position="226"/>
    </location>
</feature>
<dbReference type="GO" id="GO:0016491">
    <property type="term" value="F:oxidoreductase activity"/>
    <property type="evidence" value="ECO:0007669"/>
    <property type="project" value="UniProtKB-KW"/>
</dbReference>
<keyword evidence="4" id="KW-0274">FAD</keyword>
<accession>A0A081FVQ0</accession>
<dbReference type="eggNOG" id="COG0277">
    <property type="taxonomic scope" value="Bacteria"/>
</dbReference>
<evidence type="ECO:0000256" key="3">
    <source>
        <dbReference type="ARBA" id="ARBA00022630"/>
    </source>
</evidence>
<dbReference type="Proteomes" id="UP000028252">
    <property type="component" value="Unassembled WGS sequence"/>
</dbReference>
<dbReference type="InterPro" id="IPR006094">
    <property type="entry name" value="Oxid_FAD_bind_N"/>
</dbReference>
<evidence type="ECO:0000256" key="2">
    <source>
        <dbReference type="ARBA" id="ARBA00005466"/>
    </source>
</evidence>
<dbReference type="Pfam" id="PF01565">
    <property type="entry name" value="FAD_binding_4"/>
    <property type="match status" value="1"/>
</dbReference>
<dbReference type="Gene3D" id="3.30.465.10">
    <property type="match status" value="1"/>
</dbReference>
<comment type="similarity">
    <text evidence="2">Belongs to the oxygen-dependent FAD-linked oxidoreductase family.</text>
</comment>
<dbReference type="InterPro" id="IPR016166">
    <property type="entry name" value="FAD-bd_PCMH"/>
</dbReference>
<dbReference type="GO" id="GO:0071949">
    <property type="term" value="F:FAD binding"/>
    <property type="evidence" value="ECO:0007669"/>
    <property type="project" value="InterPro"/>
</dbReference>
<name>A0A081FVQ0_9GAMM</name>
<dbReference type="EMBL" id="JMQN01000047">
    <property type="protein sequence ID" value="KEA62605.1"/>
    <property type="molecule type" value="Genomic_DNA"/>
</dbReference>